<comment type="catalytic activity">
    <reaction evidence="10">
        <text>Fe(2+)(in) + H(+)(out) = Fe(2+)(out) + H(+)(in)</text>
        <dbReference type="Rhea" id="RHEA:29439"/>
        <dbReference type="ChEBI" id="CHEBI:15378"/>
        <dbReference type="ChEBI" id="CHEBI:29033"/>
    </reaction>
</comment>
<comment type="similarity">
    <text evidence="2">Belongs to the cation diffusion facilitator (CDF) transporter (TC 2.A.4) family. FieF subfamily.</text>
</comment>
<dbReference type="GO" id="GO:0015086">
    <property type="term" value="F:cadmium ion transmembrane transporter activity"/>
    <property type="evidence" value="ECO:0007669"/>
    <property type="project" value="TreeGrafter"/>
</dbReference>
<dbReference type="PATRIC" id="fig|740709.3.peg.2237"/>
<dbReference type="PANTHER" id="PTHR43840">
    <property type="entry name" value="MITOCHONDRIAL METAL TRANSPORTER 1-RELATED"/>
    <property type="match status" value="1"/>
</dbReference>
<comment type="catalytic activity">
    <reaction evidence="11">
        <text>Zn(2+)(in) + H(+)(out) = Zn(2+)(out) + H(+)(in)</text>
        <dbReference type="Rhea" id="RHEA:28839"/>
        <dbReference type="ChEBI" id="CHEBI:15378"/>
        <dbReference type="ChEBI" id="CHEBI:29105"/>
    </reaction>
</comment>
<evidence type="ECO:0000259" key="16">
    <source>
        <dbReference type="Pfam" id="PF01545"/>
    </source>
</evidence>
<dbReference type="InterPro" id="IPR002524">
    <property type="entry name" value="Cation_efflux"/>
</dbReference>
<dbReference type="RefSeq" id="WP_008489566.1">
    <property type="nucleotide sequence ID" value="NZ_AMRG01000014.1"/>
</dbReference>
<keyword evidence="5" id="KW-0408">Iron</keyword>
<evidence type="ECO:0000256" key="11">
    <source>
        <dbReference type="ARBA" id="ARBA00047695"/>
    </source>
</evidence>
<feature type="transmembrane region" description="Helical" evidence="15">
    <location>
        <begin position="123"/>
        <end position="140"/>
    </location>
</feature>
<evidence type="ECO:0000256" key="15">
    <source>
        <dbReference type="SAM" id="Phobius"/>
    </source>
</evidence>
<feature type="transmembrane region" description="Helical" evidence="15">
    <location>
        <begin position="12"/>
        <end position="38"/>
    </location>
</feature>
<dbReference type="NCBIfam" id="TIGR01297">
    <property type="entry name" value="CDF"/>
    <property type="match status" value="1"/>
</dbReference>
<evidence type="ECO:0000259" key="17">
    <source>
        <dbReference type="Pfam" id="PF16916"/>
    </source>
</evidence>
<dbReference type="GO" id="GO:0006882">
    <property type="term" value="P:intracellular zinc ion homeostasis"/>
    <property type="evidence" value="ECO:0007669"/>
    <property type="project" value="TreeGrafter"/>
</dbReference>
<organism evidence="18 19">
    <name type="scientific">Idiomarina xiamenensis 10-D-4</name>
    <dbReference type="NCBI Taxonomy" id="740709"/>
    <lineage>
        <taxon>Bacteria</taxon>
        <taxon>Pseudomonadati</taxon>
        <taxon>Pseudomonadota</taxon>
        <taxon>Gammaproteobacteria</taxon>
        <taxon>Alteromonadales</taxon>
        <taxon>Idiomarinaceae</taxon>
        <taxon>Idiomarina</taxon>
    </lineage>
</organism>
<comment type="caution">
    <text evidence="18">The sequence shown here is derived from an EMBL/GenBank/DDBJ whole genome shotgun (WGS) entry which is preliminary data.</text>
</comment>
<dbReference type="GO" id="GO:0015093">
    <property type="term" value="F:ferrous iron transmembrane transporter activity"/>
    <property type="evidence" value="ECO:0007669"/>
    <property type="project" value="TreeGrafter"/>
</dbReference>
<comment type="catalytic activity">
    <reaction evidence="12">
        <text>Cd(2+)(in) + H(+)(out) = Cd(2+)(out) + H(+)(in)</text>
        <dbReference type="Rhea" id="RHEA:28739"/>
        <dbReference type="ChEBI" id="CHEBI:15378"/>
        <dbReference type="ChEBI" id="CHEBI:48775"/>
    </reaction>
</comment>
<dbReference type="GO" id="GO:0015341">
    <property type="term" value="F:zinc efflux antiporter activity"/>
    <property type="evidence" value="ECO:0007669"/>
    <property type="project" value="TreeGrafter"/>
</dbReference>
<evidence type="ECO:0000256" key="9">
    <source>
        <dbReference type="ARBA" id="ARBA00023136"/>
    </source>
</evidence>
<evidence type="ECO:0000313" key="18">
    <source>
        <dbReference type="EMBL" id="EKE80925.1"/>
    </source>
</evidence>
<keyword evidence="8 15" id="KW-1133">Transmembrane helix</keyword>
<dbReference type="InterPro" id="IPR027469">
    <property type="entry name" value="Cation_efflux_TMD_sf"/>
</dbReference>
<feature type="transmembrane region" description="Helical" evidence="15">
    <location>
        <begin position="187"/>
        <end position="204"/>
    </location>
</feature>
<feature type="domain" description="Cation efflux protein cytoplasmic" evidence="17">
    <location>
        <begin position="219"/>
        <end position="292"/>
    </location>
</feature>
<dbReference type="Proteomes" id="UP000014115">
    <property type="component" value="Unassembled WGS sequence"/>
</dbReference>
<dbReference type="FunFam" id="1.20.1510.10:FF:000001">
    <property type="entry name" value="Ferrous-iron efflux pump FieF"/>
    <property type="match status" value="1"/>
</dbReference>
<evidence type="ECO:0000256" key="7">
    <source>
        <dbReference type="ARBA" id="ARBA00022906"/>
    </source>
</evidence>
<evidence type="ECO:0000256" key="5">
    <source>
        <dbReference type="ARBA" id="ARBA00022496"/>
    </source>
</evidence>
<protein>
    <recommendedName>
        <fullName evidence="14">Cation-efflux pump FieF</fullName>
    </recommendedName>
</protein>
<dbReference type="eggNOG" id="COG0053">
    <property type="taxonomic scope" value="Bacteria"/>
</dbReference>
<evidence type="ECO:0000256" key="14">
    <source>
        <dbReference type="ARBA" id="ARBA00072262"/>
    </source>
</evidence>
<evidence type="ECO:0000256" key="10">
    <source>
        <dbReference type="ARBA" id="ARBA00035584"/>
    </source>
</evidence>
<dbReference type="SUPFAM" id="SSF161111">
    <property type="entry name" value="Cation efflux protein transmembrane domain-like"/>
    <property type="match status" value="1"/>
</dbReference>
<dbReference type="Pfam" id="PF16916">
    <property type="entry name" value="ZT_dimer"/>
    <property type="match status" value="1"/>
</dbReference>
<sequence>MKTQQTKQQHYAFWVKLASTAAVVTALTLIALKLYAWLVTDSASMLASLTDSLLDGGASLFSFFAIRYAIQPADDEHRFGHGKAESLAALAQSAFISGSALLLVFHSIQQWLHGQPPQRTDAGIYVSIAAIVLTLILLTIQKRAIHHTRSQAVQADSLHYQSDIMLNLTVLVALLLSQWGLHWADSAFALLIAVYLLWGAAHIGKDAFQSLMDRELPIEQQQLIMTHAAAIEGVRGVHGLRTRSSGPTTFIQLHIELDNEISLLRAHAIADQVETAIMQQLPDADILVHMDPLLVVPLEPR</sequence>
<comment type="subcellular location">
    <subcellularLocation>
        <location evidence="1">Cell membrane</location>
        <topology evidence="1">Multi-pass membrane protein</topology>
    </subcellularLocation>
</comment>
<evidence type="ECO:0000256" key="6">
    <source>
        <dbReference type="ARBA" id="ARBA00022692"/>
    </source>
</evidence>
<dbReference type="InterPro" id="IPR027470">
    <property type="entry name" value="Cation_efflux_CTD"/>
</dbReference>
<dbReference type="GO" id="GO:0005886">
    <property type="term" value="C:plasma membrane"/>
    <property type="evidence" value="ECO:0007669"/>
    <property type="project" value="UniProtKB-SubCell"/>
</dbReference>
<evidence type="ECO:0000256" key="3">
    <source>
        <dbReference type="ARBA" id="ARBA00022448"/>
    </source>
</evidence>
<dbReference type="Gene3D" id="3.30.70.1350">
    <property type="entry name" value="Cation efflux protein, cytoplasmic domain"/>
    <property type="match status" value="1"/>
</dbReference>
<feature type="transmembrane region" description="Helical" evidence="15">
    <location>
        <begin position="87"/>
        <end position="108"/>
    </location>
</feature>
<dbReference type="Gene3D" id="1.20.1510.10">
    <property type="entry name" value="Cation efflux protein transmembrane domain"/>
    <property type="match status" value="1"/>
</dbReference>
<feature type="domain" description="Cation efflux protein transmembrane" evidence="16">
    <location>
        <begin position="20"/>
        <end position="212"/>
    </location>
</feature>
<keyword evidence="4" id="KW-1003">Cell membrane</keyword>
<dbReference type="EMBL" id="AMRG01000014">
    <property type="protein sequence ID" value="EKE80925.1"/>
    <property type="molecule type" value="Genomic_DNA"/>
</dbReference>
<gene>
    <name evidence="18" type="ORF">A10D4_11074</name>
</gene>
<keyword evidence="19" id="KW-1185">Reference proteome</keyword>
<keyword evidence="7" id="KW-0406">Ion transport</keyword>
<keyword evidence="7" id="KW-0862">Zinc</keyword>
<proteinExistence type="inferred from homology"/>
<keyword evidence="7" id="KW-0864">Zinc transport</keyword>
<dbReference type="OrthoDB" id="9806522at2"/>
<dbReference type="STRING" id="740709.A10D4_11074"/>
<keyword evidence="9 15" id="KW-0472">Membrane</keyword>
<dbReference type="InterPro" id="IPR058533">
    <property type="entry name" value="Cation_efflux_TM"/>
</dbReference>
<feature type="transmembrane region" description="Helical" evidence="15">
    <location>
        <begin position="164"/>
        <end position="181"/>
    </location>
</feature>
<dbReference type="AlphaFoldDB" id="K2KTG2"/>
<keyword evidence="6 15" id="KW-0812">Transmembrane</keyword>
<keyword evidence="5" id="KW-0410">Iron transport</keyword>
<name>K2KTG2_9GAMM</name>
<feature type="transmembrane region" description="Helical" evidence="15">
    <location>
        <begin position="44"/>
        <end position="66"/>
    </location>
</feature>
<dbReference type="InterPro" id="IPR036837">
    <property type="entry name" value="Cation_efflux_CTD_sf"/>
</dbReference>
<evidence type="ECO:0000256" key="2">
    <source>
        <dbReference type="ARBA" id="ARBA00010212"/>
    </source>
</evidence>
<dbReference type="InterPro" id="IPR050291">
    <property type="entry name" value="CDF_Transporter"/>
</dbReference>
<dbReference type="FunFam" id="3.30.70.1350:FF:000002">
    <property type="entry name" value="Ferrous-iron efflux pump FieF"/>
    <property type="match status" value="1"/>
</dbReference>
<evidence type="ECO:0000313" key="19">
    <source>
        <dbReference type="Proteomes" id="UP000014115"/>
    </source>
</evidence>
<keyword evidence="3" id="KW-0813">Transport</keyword>
<evidence type="ECO:0000256" key="13">
    <source>
        <dbReference type="ARBA" id="ARBA00062926"/>
    </source>
</evidence>
<accession>K2KTG2</accession>
<dbReference type="Pfam" id="PF01545">
    <property type="entry name" value="Cation_efflux"/>
    <property type="match status" value="1"/>
</dbReference>
<evidence type="ECO:0000256" key="1">
    <source>
        <dbReference type="ARBA" id="ARBA00004651"/>
    </source>
</evidence>
<evidence type="ECO:0000256" key="12">
    <source>
        <dbReference type="ARBA" id="ARBA00050984"/>
    </source>
</evidence>
<reference evidence="18 19" key="1">
    <citation type="journal article" date="2012" name="J. Bacteriol.">
        <title>Genome Sequence of Idiomarina xiamenensis Type Strain 10-D-4.</title>
        <authorList>
            <person name="Lai Q."/>
            <person name="Wang L."/>
            <person name="Wang W."/>
            <person name="Shao Z."/>
        </authorList>
    </citation>
    <scope>NUCLEOTIDE SEQUENCE [LARGE SCALE GENOMIC DNA]</scope>
    <source>
        <strain evidence="18 19">10-D-4</strain>
    </source>
</reference>
<evidence type="ECO:0000256" key="4">
    <source>
        <dbReference type="ARBA" id="ARBA00022475"/>
    </source>
</evidence>
<evidence type="ECO:0000256" key="8">
    <source>
        <dbReference type="ARBA" id="ARBA00022989"/>
    </source>
</evidence>
<dbReference type="SUPFAM" id="SSF160240">
    <property type="entry name" value="Cation efflux protein cytoplasmic domain-like"/>
    <property type="match status" value="1"/>
</dbReference>
<comment type="subunit">
    <text evidence="13">Homodimer. The subunits are held together in a parallel orientation through zinc binding at the interface of the cytoplasmic domains.</text>
</comment>
<dbReference type="PANTHER" id="PTHR43840:SF41">
    <property type="entry name" value="CATION-EFFLUX PUMP FIEF"/>
    <property type="match status" value="1"/>
</dbReference>